<keyword evidence="5" id="KW-1185">Reference proteome</keyword>
<dbReference type="Gene3D" id="3.40.50.720">
    <property type="entry name" value="NAD(P)-binding Rossmann-like Domain"/>
    <property type="match status" value="1"/>
</dbReference>
<evidence type="ECO:0000313" key="4">
    <source>
        <dbReference type="EMBL" id="MDT0266593.1"/>
    </source>
</evidence>
<evidence type="ECO:0000313" key="5">
    <source>
        <dbReference type="Proteomes" id="UP001183410"/>
    </source>
</evidence>
<dbReference type="InterPro" id="IPR057326">
    <property type="entry name" value="KR_dom"/>
</dbReference>
<evidence type="ECO:0000259" key="3">
    <source>
        <dbReference type="SMART" id="SM00822"/>
    </source>
</evidence>
<organism evidence="4 5">
    <name type="scientific">Streptomyces chisholmiae</name>
    <dbReference type="NCBI Taxonomy" id="3075540"/>
    <lineage>
        <taxon>Bacteria</taxon>
        <taxon>Bacillati</taxon>
        <taxon>Actinomycetota</taxon>
        <taxon>Actinomycetes</taxon>
        <taxon>Kitasatosporales</taxon>
        <taxon>Streptomycetaceae</taxon>
        <taxon>Streptomyces</taxon>
    </lineage>
</organism>
<dbReference type="RefSeq" id="WP_311666630.1">
    <property type="nucleotide sequence ID" value="NZ_JAVREO010000005.1"/>
</dbReference>
<dbReference type="InterPro" id="IPR036291">
    <property type="entry name" value="NAD(P)-bd_dom_sf"/>
</dbReference>
<dbReference type="CDD" id="cd05233">
    <property type="entry name" value="SDR_c"/>
    <property type="match status" value="1"/>
</dbReference>
<dbReference type="SMART" id="SM00822">
    <property type="entry name" value="PKS_KR"/>
    <property type="match status" value="1"/>
</dbReference>
<keyword evidence="2" id="KW-0560">Oxidoreductase</keyword>
<dbReference type="EMBL" id="JAVREO010000005">
    <property type="protein sequence ID" value="MDT0266593.1"/>
    <property type="molecule type" value="Genomic_DNA"/>
</dbReference>
<dbReference type="PANTHER" id="PTHR42760:SF133">
    <property type="entry name" value="3-OXOACYL-[ACYL-CARRIER-PROTEIN] REDUCTASE"/>
    <property type="match status" value="1"/>
</dbReference>
<dbReference type="PANTHER" id="PTHR42760">
    <property type="entry name" value="SHORT-CHAIN DEHYDROGENASES/REDUCTASES FAMILY MEMBER"/>
    <property type="match status" value="1"/>
</dbReference>
<feature type="domain" description="Ketoreductase" evidence="3">
    <location>
        <begin position="8"/>
        <end position="188"/>
    </location>
</feature>
<comment type="caution">
    <text evidence="4">The sequence shown here is derived from an EMBL/GenBank/DDBJ whole genome shotgun (WGS) entry which is preliminary data.</text>
</comment>
<dbReference type="SUPFAM" id="SSF51735">
    <property type="entry name" value="NAD(P)-binding Rossmann-fold domains"/>
    <property type="match status" value="1"/>
</dbReference>
<dbReference type="PROSITE" id="PS00061">
    <property type="entry name" value="ADH_SHORT"/>
    <property type="match status" value="1"/>
</dbReference>
<proteinExistence type="inferred from homology"/>
<accession>A0ABU2JPD9</accession>
<dbReference type="PRINTS" id="PR00080">
    <property type="entry name" value="SDRFAMILY"/>
</dbReference>
<comment type="similarity">
    <text evidence="1">Belongs to the short-chain dehydrogenases/reductases (SDR) family.</text>
</comment>
<name>A0ABU2JPD9_9ACTN</name>
<dbReference type="InterPro" id="IPR002347">
    <property type="entry name" value="SDR_fam"/>
</dbReference>
<dbReference type="Proteomes" id="UP001183410">
    <property type="component" value="Unassembled WGS sequence"/>
</dbReference>
<evidence type="ECO:0000256" key="1">
    <source>
        <dbReference type="ARBA" id="ARBA00006484"/>
    </source>
</evidence>
<sequence>MTVDPGRRVACVIGGTRGIGRAVARRLAAAGGPVVITGRDRPTADASAAELAAETGAEVTAVALDVRDFAGAAGAVRALVARHGRLDALVVSAGAMHNAPLGMVTEEAVRQTLDTHVAGPIAVLQAAARAMMRRRAGSITLIGSTVGRDGPPGQLVYAAAKSALTGLVSSAARELGPYGVRVNAVAPGLVATRLLAEVPERTLAARTAETPLRRLGTPEDVAAAVAYLAGEDASFVTGQTLAVDGGLVL</sequence>
<dbReference type="Pfam" id="PF13561">
    <property type="entry name" value="adh_short_C2"/>
    <property type="match status" value="1"/>
</dbReference>
<dbReference type="InterPro" id="IPR020904">
    <property type="entry name" value="Sc_DH/Rdtase_CS"/>
</dbReference>
<gene>
    <name evidence="4" type="ORF">RM844_09835</name>
</gene>
<reference evidence="5" key="1">
    <citation type="submission" date="2023-07" db="EMBL/GenBank/DDBJ databases">
        <title>30 novel species of actinomycetes from the DSMZ collection.</title>
        <authorList>
            <person name="Nouioui I."/>
        </authorList>
    </citation>
    <scope>NUCLEOTIDE SEQUENCE [LARGE SCALE GENOMIC DNA]</scope>
    <source>
        <strain evidence="5">DSM 44915</strain>
    </source>
</reference>
<evidence type="ECO:0000256" key="2">
    <source>
        <dbReference type="ARBA" id="ARBA00023002"/>
    </source>
</evidence>
<protein>
    <submittedName>
        <fullName evidence="4">SDR family oxidoreductase</fullName>
    </submittedName>
</protein>
<dbReference type="PRINTS" id="PR00081">
    <property type="entry name" value="GDHRDH"/>
</dbReference>